<evidence type="ECO:0000313" key="1">
    <source>
        <dbReference type="EMBL" id="KKL93734.1"/>
    </source>
</evidence>
<feature type="non-terminal residue" evidence="1">
    <location>
        <position position="216"/>
    </location>
</feature>
<protein>
    <submittedName>
        <fullName evidence="1">Uncharacterized protein</fullName>
    </submittedName>
</protein>
<dbReference type="AlphaFoldDB" id="A0A0F9G4P7"/>
<reference evidence="1" key="1">
    <citation type="journal article" date="2015" name="Nature">
        <title>Complex archaea that bridge the gap between prokaryotes and eukaryotes.</title>
        <authorList>
            <person name="Spang A."/>
            <person name="Saw J.H."/>
            <person name="Jorgensen S.L."/>
            <person name="Zaremba-Niedzwiedzka K."/>
            <person name="Martijn J."/>
            <person name="Lind A.E."/>
            <person name="van Eijk R."/>
            <person name="Schleper C."/>
            <person name="Guy L."/>
            <person name="Ettema T.J."/>
        </authorList>
    </citation>
    <scope>NUCLEOTIDE SEQUENCE</scope>
</reference>
<organism evidence="1">
    <name type="scientific">marine sediment metagenome</name>
    <dbReference type="NCBI Taxonomy" id="412755"/>
    <lineage>
        <taxon>unclassified sequences</taxon>
        <taxon>metagenomes</taxon>
        <taxon>ecological metagenomes</taxon>
    </lineage>
</organism>
<accession>A0A0F9G4P7</accession>
<gene>
    <name evidence="1" type="ORF">LCGC14_1871670</name>
</gene>
<proteinExistence type="predicted"/>
<dbReference type="EMBL" id="LAZR01019108">
    <property type="protein sequence ID" value="KKL93734.1"/>
    <property type="molecule type" value="Genomic_DNA"/>
</dbReference>
<name>A0A0F9G4P7_9ZZZZ</name>
<sequence>MAIEEERGCGFRKVGALYLEGEYLSVPCDRLPLPLEICPVCGGGIKVGRGFTLINPLQLWGIHTPCSDDHPCFVCDPGEDPAFIMLVGEGFYKSPGDFAQEARIMGISKRIPFIPKAMVVGKTVVYLAHHKAVEVREAPALQHTMAVEPSDPMNRPRLLDAETVGKAIGIFTAFIPQRIVQIVKESSLKGPAGDKLIEDLAKRGITAVPVPDADPD</sequence>
<comment type="caution">
    <text evidence="1">The sequence shown here is derived from an EMBL/GenBank/DDBJ whole genome shotgun (WGS) entry which is preliminary data.</text>
</comment>